<dbReference type="InterPro" id="IPR002937">
    <property type="entry name" value="Amino_oxidase"/>
</dbReference>
<evidence type="ECO:0000259" key="1">
    <source>
        <dbReference type="Pfam" id="PF01593"/>
    </source>
</evidence>
<dbReference type="InterPro" id="IPR036188">
    <property type="entry name" value="FAD/NAD-bd_sf"/>
</dbReference>
<dbReference type="GO" id="GO:0009063">
    <property type="term" value="P:amino acid catabolic process"/>
    <property type="evidence" value="ECO:0007669"/>
    <property type="project" value="TreeGrafter"/>
</dbReference>
<evidence type="ECO:0000313" key="3">
    <source>
        <dbReference type="Proteomes" id="UP001206128"/>
    </source>
</evidence>
<dbReference type="PANTHER" id="PTHR10742:SF342">
    <property type="entry name" value="AMINE OXIDASE"/>
    <property type="match status" value="1"/>
</dbReference>
<dbReference type="SUPFAM" id="SSF54373">
    <property type="entry name" value="FAD-linked reductases, C-terminal domain"/>
    <property type="match status" value="1"/>
</dbReference>
<dbReference type="AlphaFoldDB" id="A0AAE3GJH2"/>
<dbReference type="Proteomes" id="UP001206128">
    <property type="component" value="Unassembled WGS sequence"/>
</dbReference>
<dbReference type="Gene3D" id="3.50.50.60">
    <property type="entry name" value="FAD/NAD(P)-binding domain"/>
    <property type="match status" value="1"/>
</dbReference>
<sequence>MTTHGPHSMGRRGFLGAAALAAGTTFTGLRPAHGAPTRSTTASDTSQELARTLLLVGENGEDLKLAYLRILINDGLPKQGRPKKIAVVGAGIAGLVAADLLRAAGHQVTIIEANANRTGGRIKTFRGVFEDKSLHAEAGAMRLPDFHPMVLALVDKLGLRRRLFYNADVAPGAQPVGPVPPVVYRAFTGESWTNGTPVDFQAPQPTLRSLIQVNGMRVTRGQYAARPTEINRSFGAALTGTTAAAVDRALAPVTVPQSVSIEERITAWARLIQDFDDYSTHRYLVEQAGWGLADIEAAGTLENMTSRLHYSLFPTLMDHAIISPTNRYWELENGTAALTDALTAKLDTVIRRNRRMTALTQTDKGVRIETTAESGTEDGCHGGPVRPVETFEADYAVITVPLTALRFCEFTPLLSYPKRRAIAALHYDSATKVLLEFRTRFWERGPDGFTGGGCVTDSPNRFTYFPSHVPHSRGGVVLASYTWSDEAMRWDSLTDDERYAFALDNMARLFGRQVYDEFTGHGATQSWTRNRYALGEAAIFTPGQLHEYHAATRTTEGRLHFAGEHTSLKPAWIEGSLESAVRAALEVNQR</sequence>
<dbReference type="Gene3D" id="1.10.10.1620">
    <property type="match status" value="1"/>
</dbReference>
<feature type="domain" description="Amine oxidase" evidence="1">
    <location>
        <begin position="92"/>
        <end position="587"/>
    </location>
</feature>
<name>A0AAE3GJH2_9PSEU</name>
<gene>
    <name evidence="2" type="ORF">LX83_005430</name>
</gene>
<dbReference type="PANTHER" id="PTHR10742">
    <property type="entry name" value="FLAVIN MONOAMINE OXIDASE"/>
    <property type="match status" value="1"/>
</dbReference>
<protein>
    <submittedName>
        <fullName evidence="2">Monoamine oxidase</fullName>
    </submittedName>
</protein>
<proteinExistence type="predicted"/>
<dbReference type="Gene3D" id="6.10.250.1500">
    <property type="match status" value="1"/>
</dbReference>
<dbReference type="RefSeq" id="WP_253776496.1">
    <property type="nucleotide sequence ID" value="NZ_JAMTCK010000014.1"/>
</dbReference>
<dbReference type="GO" id="GO:0001716">
    <property type="term" value="F:L-amino-acid oxidase activity"/>
    <property type="evidence" value="ECO:0007669"/>
    <property type="project" value="TreeGrafter"/>
</dbReference>
<dbReference type="Pfam" id="PF01593">
    <property type="entry name" value="Amino_oxidase"/>
    <property type="match status" value="1"/>
</dbReference>
<dbReference type="PROSITE" id="PS51318">
    <property type="entry name" value="TAT"/>
    <property type="match status" value="1"/>
</dbReference>
<dbReference type="SUPFAM" id="SSF51905">
    <property type="entry name" value="FAD/NAD(P)-binding domain"/>
    <property type="match status" value="1"/>
</dbReference>
<dbReference type="Gene3D" id="1.10.405.10">
    <property type="entry name" value="Guanine Nucleotide Dissociation Inhibitor, domain 1"/>
    <property type="match status" value="1"/>
</dbReference>
<keyword evidence="3" id="KW-1185">Reference proteome</keyword>
<dbReference type="Gene3D" id="6.10.140.1210">
    <property type="match status" value="1"/>
</dbReference>
<dbReference type="InterPro" id="IPR050281">
    <property type="entry name" value="Flavin_monoamine_oxidase"/>
</dbReference>
<dbReference type="Gene3D" id="3.30.160.490">
    <property type="match status" value="1"/>
</dbReference>
<dbReference type="InterPro" id="IPR006311">
    <property type="entry name" value="TAT_signal"/>
</dbReference>
<evidence type="ECO:0000313" key="2">
    <source>
        <dbReference type="EMBL" id="MCP2168552.1"/>
    </source>
</evidence>
<dbReference type="Gene3D" id="3.30.1490.470">
    <property type="match status" value="1"/>
</dbReference>
<dbReference type="EMBL" id="JAMTCK010000014">
    <property type="protein sequence ID" value="MCP2168552.1"/>
    <property type="molecule type" value="Genomic_DNA"/>
</dbReference>
<accession>A0AAE3GJH2</accession>
<dbReference type="Gene3D" id="3.30.70.2100">
    <property type="match status" value="1"/>
</dbReference>
<comment type="caution">
    <text evidence="2">The sequence shown here is derived from an EMBL/GenBank/DDBJ whole genome shotgun (WGS) entry which is preliminary data.</text>
</comment>
<organism evidence="2 3">
    <name type="scientific">Goodfellowiella coeruleoviolacea</name>
    <dbReference type="NCBI Taxonomy" id="334858"/>
    <lineage>
        <taxon>Bacteria</taxon>
        <taxon>Bacillati</taxon>
        <taxon>Actinomycetota</taxon>
        <taxon>Actinomycetes</taxon>
        <taxon>Pseudonocardiales</taxon>
        <taxon>Pseudonocardiaceae</taxon>
        <taxon>Goodfellowiella</taxon>
    </lineage>
</organism>
<reference evidence="2" key="1">
    <citation type="submission" date="2022-06" db="EMBL/GenBank/DDBJ databases">
        <title>Genomic Encyclopedia of Archaeal and Bacterial Type Strains, Phase II (KMG-II): from individual species to whole genera.</title>
        <authorList>
            <person name="Goeker M."/>
        </authorList>
    </citation>
    <scope>NUCLEOTIDE SEQUENCE</scope>
    <source>
        <strain evidence="2">DSM 43935</strain>
    </source>
</reference>